<dbReference type="EMBL" id="QJKJ01000263">
    <property type="protein sequence ID" value="RDY13516.1"/>
    <property type="molecule type" value="Genomic_DNA"/>
</dbReference>
<dbReference type="InterPro" id="IPR013103">
    <property type="entry name" value="RVT_2"/>
</dbReference>
<evidence type="ECO:0000259" key="1">
    <source>
        <dbReference type="Pfam" id="PF07727"/>
    </source>
</evidence>
<organism evidence="2 3">
    <name type="scientific">Mucuna pruriens</name>
    <name type="common">Velvet bean</name>
    <name type="synonym">Dolichos pruriens</name>
    <dbReference type="NCBI Taxonomy" id="157652"/>
    <lineage>
        <taxon>Eukaryota</taxon>
        <taxon>Viridiplantae</taxon>
        <taxon>Streptophyta</taxon>
        <taxon>Embryophyta</taxon>
        <taxon>Tracheophyta</taxon>
        <taxon>Spermatophyta</taxon>
        <taxon>Magnoliopsida</taxon>
        <taxon>eudicotyledons</taxon>
        <taxon>Gunneridae</taxon>
        <taxon>Pentapetalae</taxon>
        <taxon>rosids</taxon>
        <taxon>fabids</taxon>
        <taxon>Fabales</taxon>
        <taxon>Fabaceae</taxon>
        <taxon>Papilionoideae</taxon>
        <taxon>50 kb inversion clade</taxon>
        <taxon>NPAAA clade</taxon>
        <taxon>indigoferoid/millettioid clade</taxon>
        <taxon>Phaseoleae</taxon>
        <taxon>Mucuna</taxon>
    </lineage>
</organism>
<feature type="domain" description="Reverse transcriptase Ty1/copia-type" evidence="1">
    <location>
        <begin position="74"/>
        <end position="190"/>
    </location>
</feature>
<dbReference type="AlphaFoldDB" id="A0A371IEP0"/>
<accession>A0A371IEP0</accession>
<feature type="domain" description="Reverse transcriptase Ty1/copia-type" evidence="1">
    <location>
        <begin position="11"/>
        <end position="72"/>
    </location>
</feature>
<name>A0A371IEP0_MUCPR</name>
<dbReference type="OrthoDB" id="7473114at2759"/>
<evidence type="ECO:0000313" key="2">
    <source>
        <dbReference type="EMBL" id="RDY13516.1"/>
    </source>
</evidence>
<dbReference type="Pfam" id="PF07727">
    <property type="entry name" value="RVT_2"/>
    <property type="match status" value="2"/>
</dbReference>
<comment type="caution">
    <text evidence="2">The sequence shown here is derived from an EMBL/GenBank/DDBJ whole genome shotgun (WGS) entry which is preliminary data.</text>
</comment>
<reference evidence="2" key="1">
    <citation type="submission" date="2018-05" db="EMBL/GenBank/DDBJ databases">
        <title>Draft genome of Mucuna pruriens seed.</title>
        <authorList>
            <person name="Nnadi N.E."/>
            <person name="Vos R."/>
            <person name="Hasami M.H."/>
            <person name="Devisetty U.K."/>
            <person name="Aguiy J.C."/>
        </authorList>
    </citation>
    <scope>NUCLEOTIDE SEQUENCE [LARGE SCALE GENOMIC DNA]</scope>
    <source>
        <strain evidence="2">JCA_2017</strain>
    </source>
</reference>
<protein>
    <recommendedName>
        <fullName evidence="1">Reverse transcriptase Ty1/copia-type domain-containing protein</fullName>
    </recommendedName>
</protein>
<sequence length="190" mass="21923">MAKEILALEENKTWILTDLLHGKRTIDSKWVYKVKYNLDDIVEHYKACLVAKGFTQIEGVDFHKTFVPVSKLIPQGFACKGEHNVCWLQKSLYELYQASRNWYKKFTSLITIGYQQLPTDHSLIISHHGGSFIVILIYVDDVIITGTNSTLISSLKCYLDDKFHIKDFRKLKYFFGIEVVRSPIGIALCQ</sequence>
<dbReference type="Proteomes" id="UP000257109">
    <property type="component" value="Unassembled WGS sequence"/>
</dbReference>
<keyword evidence="3" id="KW-1185">Reference proteome</keyword>
<gene>
    <name evidence="2" type="ORF">CR513_01537</name>
</gene>
<evidence type="ECO:0000313" key="3">
    <source>
        <dbReference type="Proteomes" id="UP000257109"/>
    </source>
</evidence>
<dbReference type="STRING" id="157652.A0A371IEP0"/>
<feature type="non-terminal residue" evidence="2">
    <location>
        <position position="1"/>
    </location>
</feature>
<proteinExistence type="predicted"/>